<name>A0A939SQK7_PRORE</name>
<dbReference type="Proteomes" id="UP000664477">
    <property type="component" value="Unassembled WGS sequence"/>
</dbReference>
<gene>
    <name evidence="1" type="ORF">J4727_04850</name>
</gene>
<evidence type="ECO:0000313" key="1">
    <source>
        <dbReference type="EMBL" id="MBO1915955.1"/>
    </source>
</evidence>
<reference evidence="1" key="1">
    <citation type="submission" date="2021-03" db="EMBL/GenBank/DDBJ databases">
        <title>Molecular epidemiology and mechanisms of colistin and carbapenem resistance in Enterobacteriaceae from clinical isolates, the environment and porcine samples in Pretoria, South Africa.</title>
        <authorList>
            <person name="Bogoshi D."/>
            <person name="Mbelle N.M."/>
            <person name="Naidoo V."/>
            <person name="Osei Sekyere J."/>
        </authorList>
    </citation>
    <scope>NUCLEOTIDE SEQUENCE</scope>
    <source>
        <strain evidence="1">C052</strain>
    </source>
</reference>
<dbReference type="AlphaFoldDB" id="A0A939SQK7"/>
<proteinExistence type="predicted"/>
<comment type="caution">
    <text evidence="1">The sequence shown here is derived from an EMBL/GenBank/DDBJ whole genome shotgun (WGS) entry which is preliminary data.</text>
</comment>
<organism evidence="1 2">
    <name type="scientific">Providencia rettgeri</name>
    <dbReference type="NCBI Taxonomy" id="587"/>
    <lineage>
        <taxon>Bacteria</taxon>
        <taxon>Pseudomonadati</taxon>
        <taxon>Pseudomonadota</taxon>
        <taxon>Gammaproteobacteria</taxon>
        <taxon>Enterobacterales</taxon>
        <taxon>Morganellaceae</taxon>
        <taxon>Providencia</taxon>
    </lineage>
</organism>
<protein>
    <submittedName>
        <fullName evidence="1">Uncharacterized protein</fullName>
    </submittedName>
</protein>
<dbReference type="EMBL" id="JAGETQ010000015">
    <property type="protein sequence ID" value="MBO1915955.1"/>
    <property type="molecule type" value="Genomic_DNA"/>
</dbReference>
<accession>A0A939SQK7</accession>
<sequence length="54" mass="6295">MMEKTLGRSARTNAVAWAYQGKFETPQIINGIAKALFYYQTQSFQKPDIARYQY</sequence>
<evidence type="ECO:0000313" key="2">
    <source>
        <dbReference type="Proteomes" id="UP000664477"/>
    </source>
</evidence>